<dbReference type="Gene3D" id="1.25.40.10">
    <property type="entry name" value="Tetratricopeptide repeat domain"/>
    <property type="match status" value="1"/>
</dbReference>
<reference evidence="2 3" key="1">
    <citation type="submission" date="2019-05" db="EMBL/GenBank/DDBJ databases">
        <title>Nakamurella sp. N5BH11, whole genome shotgun sequence.</title>
        <authorList>
            <person name="Tuo L."/>
        </authorList>
    </citation>
    <scope>NUCLEOTIDE SEQUENCE [LARGE SCALE GENOMIC DNA]</scope>
    <source>
        <strain evidence="2 3">N5BH11</strain>
    </source>
</reference>
<dbReference type="RefSeq" id="WP_137448258.1">
    <property type="nucleotide sequence ID" value="NZ_SZZH01000001.1"/>
</dbReference>
<dbReference type="Pfam" id="PF13181">
    <property type="entry name" value="TPR_8"/>
    <property type="match status" value="1"/>
</dbReference>
<keyword evidence="3" id="KW-1185">Reference proteome</keyword>
<protein>
    <recommendedName>
        <fullName evidence="4">Tetratricopeptide repeat protein</fullName>
    </recommendedName>
</protein>
<dbReference type="InterPro" id="IPR011990">
    <property type="entry name" value="TPR-like_helical_dom_sf"/>
</dbReference>
<evidence type="ECO:0008006" key="4">
    <source>
        <dbReference type="Google" id="ProtNLM"/>
    </source>
</evidence>
<sequence length="148" mass="16182">MRVRVIVAVLVAVLVFYFVLLADRAFTLIGSGSAAGVALGIGVLLLPLIGVVLVAWELRFGWQTQQLGRRLAEGDGAEWPAAPELPKRPSGRVERDAADAYFETVKIKVESAPGDWRGWYRLAQAYDLSGDRKRARSSMRKAIELATG</sequence>
<dbReference type="Proteomes" id="UP000306985">
    <property type="component" value="Unassembled WGS sequence"/>
</dbReference>
<keyword evidence="1" id="KW-0472">Membrane</keyword>
<dbReference type="OrthoDB" id="4485518at2"/>
<dbReference type="InterPro" id="IPR019734">
    <property type="entry name" value="TPR_rpt"/>
</dbReference>
<keyword evidence="1" id="KW-1133">Transmembrane helix</keyword>
<comment type="caution">
    <text evidence="2">The sequence shown here is derived from an EMBL/GenBank/DDBJ whole genome shotgun (WGS) entry which is preliminary data.</text>
</comment>
<dbReference type="EMBL" id="SZZH01000001">
    <property type="protein sequence ID" value="TKV60955.1"/>
    <property type="molecule type" value="Genomic_DNA"/>
</dbReference>
<gene>
    <name evidence="2" type="ORF">FDO65_04680</name>
</gene>
<dbReference type="SUPFAM" id="SSF48452">
    <property type="entry name" value="TPR-like"/>
    <property type="match status" value="1"/>
</dbReference>
<name>A0A4V6CSC1_9ACTN</name>
<dbReference type="AlphaFoldDB" id="A0A4V6CSC1"/>
<organism evidence="2 3">
    <name type="scientific">Nakamurella flava</name>
    <dbReference type="NCBI Taxonomy" id="2576308"/>
    <lineage>
        <taxon>Bacteria</taxon>
        <taxon>Bacillati</taxon>
        <taxon>Actinomycetota</taxon>
        <taxon>Actinomycetes</taxon>
        <taxon>Nakamurellales</taxon>
        <taxon>Nakamurellaceae</taxon>
        <taxon>Nakamurella</taxon>
    </lineage>
</organism>
<evidence type="ECO:0000256" key="1">
    <source>
        <dbReference type="SAM" id="Phobius"/>
    </source>
</evidence>
<feature type="transmembrane region" description="Helical" evidence="1">
    <location>
        <begin position="37"/>
        <end position="56"/>
    </location>
</feature>
<evidence type="ECO:0000313" key="3">
    <source>
        <dbReference type="Proteomes" id="UP000306985"/>
    </source>
</evidence>
<accession>A0A4V6CSC1</accession>
<proteinExistence type="predicted"/>
<keyword evidence="1" id="KW-0812">Transmembrane</keyword>
<evidence type="ECO:0000313" key="2">
    <source>
        <dbReference type="EMBL" id="TKV60955.1"/>
    </source>
</evidence>